<dbReference type="CTD" id="8674046"/>
<reference evidence="2" key="1">
    <citation type="submission" date="2021-01" db="UniProtKB">
        <authorList>
            <consortium name="EnsemblMetazoa"/>
        </authorList>
    </citation>
    <scope>IDENTIFICATION</scope>
</reference>
<dbReference type="Proteomes" id="UP000594260">
    <property type="component" value="Unplaced"/>
</dbReference>
<dbReference type="EnsemblMetazoa" id="XM_022789886">
    <property type="protein sequence ID" value="XP_022645621"/>
    <property type="gene ID" value="LOC111243790"/>
</dbReference>
<dbReference type="OrthoDB" id="10025739at2759"/>
<dbReference type="KEGG" id="vde:111243790"/>
<comment type="similarity">
    <text evidence="1">Belongs to the CTAG/PCC1 family.</text>
</comment>
<proteinExistence type="inferred from homology"/>
<organism evidence="2 3">
    <name type="scientific">Varroa destructor</name>
    <name type="common">Honeybee mite</name>
    <dbReference type="NCBI Taxonomy" id="109461"/>
    <lineage>
        <taxon>Eukaryota</taxon>
        <taxon>Metazoa</taxon>
        <taxon>Ecdysozoa</taxon>
        <taxon>Arthropoda</taxon>
        <taxon>Chelicerata</taxon>
        <taxon>Arachnida</taxon>
        <taxon>Acari</taxon>
        <taxon>Parasitiformes</taxon>
        <taxon>Mesostigmata</taxon>
        <taxon>Gamasina</taxon>
        <taxon>Dermanyssoidea</taxon>
        <taxon>Varroidae</taxon>
        <taxon>Varroa</taxon>
    </lineage>
</organism>
<evidence type="ECO:0000256" key="1">
    <source>
        <dbReference type="ARBA" id="ARBA00007073"/>
    </source>
</evidence>
<dbReference type="FunCoup" id="A0A7M7M3J8">
    <property type="interactions" value="4"/>
</dbReference>
<evidence type="ECO:0000313" key="3">
    <source>
        <dbReference type="Proteomes" id="UP000594260"/>
    </source>
</evidence>
<dbReference type="Pfam" id="PF09341">
    <property type="entry name" value="Pcc1"/>
    <property type="match status" value="1"/>
</dbReference>
<accession>A0A7M7M3J8</accession>
<evidence type="ECO:0000313" key="2">
    <source>
        <dbReference type="EnsemblMetazoa" id="XP_022645621"/>
    </source>
</evidence>
<dbReference type="Gene3D" id="3.30.310.50">
    <property type="entry name" value="Alpha-D-phosphohexomutase, C-terminal domain"/>
    <property type="match status" value="1"/>
</dbReference>
<dbReference type="RefSeq" id="XP_022645621.1">
    <property type="nucleotide sequence ID" value="XM_022789886.1"/>
</dbReference>
<name>A0A7M7M3J8_VARDE</name>
<protein>
    <submittedName>
        <fullName evidence="2">Uncharacterized protein</fullName>
    </submittedName>
</protein>
<dbReference type="InterPro" id="IPR015419">
    <property type="entry name" value="CTAG/Pcc1"/>
</dbReference>
<dbReference type="GeneID" id="111243790"/>
<dbReference type="InParanoid" id="A0A7M7M3J8"/>
<sequence>MSNSVVIKKCSSEDGSTTKSCHSVTFVIPVRNVAHAKIIRASLQADPEPERSYCSKVIETDNGGLKVRITCDAKFDSSTNIKNLRNATTSFFELLDLLLQTIDQFSEN</sequence>
<keyword evidence="3" id="KW-1185">Reference proteome</keyword>
<dbReference type="AlphaFoldDB" id="A0A7M7M3J8"/>